<dbReference type="Gene3D" id="1.10.1040.10">
    <property type="entry name" value="N-(1-d-carboxylethyl)-l-norvaline Dehydrogenase, domain 2"/>
    <property type="match status" value="1"/>
</dbReference>
<evidence type="ECO:0000256" key="1">
    <source>
        <dbReference type="ARBA" id="ARBA00023002"/>
    </source>
</evidence>
<dbReference type="Gene3D" id="3.40.50.720">
    <property type="entry name" value="NAD(P)-binding Rossmann-like Domain"/>
    <property type="match status" value="1"/>
</dbReference>
<organism evidence="5 6">
    <name type="scientific">Leeia speluncae</name>
    <dbReference type="NCBI Taxonomy" id="2884804"/>
    <lineage>
        <taxon>Bacteria</taxon>
        <taxon>Pseudomonadati</taxon>
        <taxon>Pseudomonadota</taxon>
        <taxon>Betaproteobacteria</taxon>
        <taxon>Neisseriales</taxon>
        <taxon>Leeiaceae</taxon>
        <taxon>Leeia</taxon>
    </lineage>
</organism>
<evidence type="ECO:0000313" key="6">
    <source>
        <dbReference type="Proteomes" id="UP001165395"/>
    </source>
</evidence>
<dbReference type="InterPro" id="IPR006115">
    <property type="entry name" value="6PGDH_NADP-bd"/>
</dbReference>
<protein>
    <submittedName>
        <fullName evidence="5">NAD(P)-dependent oxidoreductase</fullName>
    </submittedName>
</protein>
<dbReference type="SUPFAM" id="SSF51735">
    <property type="entry name" value="NAD(P)-binding Rossmann-fold domains"/>
    <property type="match status" value="1"/>
</dbReference>
<dbReference type="PIRSF" id="PIRSF000103">
    <property type="entry name" value="HIBADH"/>
    <property type="match status" value="1"/>
</dbReference>
<dbReference type="InterPro" id="IPR015815">
    <property type="entry name" value="HIBADH-related"/>
</dbReference>
<sequence>MLKAGYAGLGIMGRPMALNLTKAGFSLAVYSRRKASAEELITAGAEFAETPAALAALVDVLFINVSDTPDVEDVLFGSEGVVHGAKKGLVVVDMGTTSPSATREFAARLLESGVDLLDAPVSGGEVGAINGTLTIMAGGGQVAFDRAKPMFEAMGKTITHVGAVGAGQVAKACNQIVVGGTIVAVAEALLFAEKQGVDGAKVREALLGGFAQSKILEVHGQRILDDNFKPGFKTKLHQKDMRIVLEEALNKQVALPGAAQVLQYLNALMGMGEGELDSSAIFHVLSKMSKS</sequence>
<evidence type="ECO:0000313" key="5">
    <source>
        <dbReference type="EMBL" id="MCB6183591.1"/>
    </source>
</evidence>
<proteinExistence type="predicted"/>
<feature type="domain" description="3-hydroxyisobutyrate dehydrogenase-like NAD-binding" evidence="4">
    <location>
        <begin position="165"/>
        <end position="284"/>
    </location>
</feature>
<dbReference type="Pfam" id="PF14833">
    <property type="entry name" value="NAD_binding_11"/>
    <property type="match status" value="1"/>
</dbReference>
<accession>A0ABS8D5Z0</accession>
<evidence type="ECO:0000259" key="4">
    <source>
        <dbReference type="Pfam" id="PF14833"/>
    </source>
</evidence>
<dbReference type="PANTHER" id="PTHR43060:SF15">
    <property type="entry name" value="3-HYDROXYISOBUTYRATE DEHYDROGENASE-LIKE 1, MITOCHONDRIAL-RELATED"/>
    <property type="match status" value="1"/>
</dbReference>
<dbReference type="InterPro" id="IPR008927">
    <property type="entry name" value="6-PGluconate_DH-like_C_sf"/>
</dbReference>
<evidence type="ECO:0000256" key="2">
    <source>
        <dbReference type="ARBA" id="ARBA00023027"/>
    </source>
</evidence>
<keyword evidence="1" id="KW-0560">Oxidoreductase</keyword>
<dbReference type="RefSeq" id="WP_227180373.1">
    <property type="nucleotide sequence ID" value="NZ_JAJBZT010000004.1"/>
</dbReference>
<dbReference type="EMBL" id="JAJBZT010000004">
    <property type="protein sequence ID" value="MCB6183591.1"/>
    <property type="molecule type" value="Genomic_DNA"/>
</dbReference>
<reference evidence="5" key="1">
    <citation type="submission" date="2021-10" db="EMBL/GenBank/DDBJ databases">
        <title>The complete genome sequence of Leeia sp. TBRC 13508.</title>
        <authorList>
            <person name="Charoenyingcharoen P."/>
            <person name="Yukphan P."/>
        </authorList>
    </citation>
    <scope>NUCLEOTIDE SEQUENCE</scope>
    <source>
        <strain evidence="5">TBRC 13508</strain>
    </source>
</reference>
<name>A0ABS8D5Z0_9NEIS</name>
<evidence type="ECO:0000259" key="3">
    <source>
        <dbReference type="Pfam" id="PF03446"/>
    </source>
</evidence>
<dbReference type="InterPro" id="IPR013328">
    <property type="entry name" value="6PGD_dom2"/>
</dbReference>
<dbReference type="InterPro" id="IPR029154">
    <property type="entry name" value="HIBADH-like_NADP-bd"/>
</dbReference>
<keyword evidence="6" id="KW-1185">Reference proteome</keyword>
<dbReference type="PANTHER" id="PTHR43060">
    <property type="entry name" value="3-HYDROXYISOBUTYRATE DEHYDROGENASE-LIKE 1, MITOCHONDRIAL-RELATED"/>
    <property type="match status" value="1"/>
</dbReference>
<comment type="caution">
    <text evidence="5">The sequence shown here is derived from an EMBL/GenBank/DDBJ whole genome shotgun (WGS) entry which is preliminary data.</text>
</comment>
<dbReference type="Pfam" id="PF03446">
    <property type="entry name" value="NAD_binding_2"/>
    <property type="match status" value="1"/>
</dbReference>
<keyword evidence="2" id="KW-0520">NAD</keyword>
<gene>
    <name evidence="5" type="ORF">LIN78_08525</name>
</gene>
<feature type="domain" description="6-phosphogluconate dehydrogenase NADP-binding" evidence="3">
    <location>
        <begin position="5"/>
        <end position="162"/>
    </location>
</feature>
<dbReference type="SUPFAM" id="SSF48179">
    <property type="entry name" value="6-phosphogluconate dehydrogenase C-terminal domain-like"/>
    <property type="match status" value="1"/>
</dbReference>
<dbReference type="InterPro" id="IPR036291">
    <property type="entry name" value="NAD(P)-bd_dom_sf"/>
</dbReference>
<dbReference type="Proteomes" id="UP001165395">
    <property type="component" value="Unassembled WGS sequence"/>
</dbReference>